<protein>
    <submittedName>
        <fullName evidence="1">Uncharacterized protein</fullName>
    </submittedName>
</protein>
<evidence type="ECO:0000313" key="2">
    <source>
        <dbReference type="Proteomes" id="UP000887159"/>
    </source>
</evidence>
<reference evidence="1" key="1">
    <citation type="submission" date="2020-08" db="EMBL/GenBank/DDBJ databases">
        <title>Multicomponent nature underlies the extraordinary mechanical properties of spider dragline silk.</title>
        <authorList>
            <person name="Kono N."/>
            <person name="Nakamura H."/>
            <person name="Mori M."/>
            <person name="Yoshida Y."/>
            <person name="Ohtoshi R."/>
            <person name="Malay A.D."/>
            <person name="Moran D.A.P."/>
            <person name="Tomita M."/>
            <person name="Numata K."/>
            <person name="Arakawa K."/>
        </authorList>
    </citation>
    <scope>NUCLEOTIDE SEQUENCE</scope>
</reference>
<dbReference type="Proteomes" id="UP000887159">
    <property type="component" value="Unassembled WGS sequence"/>
</dbReference>
<gene>
    <name evidence="1" type="ORF">TNCV_1118861</name>
</gene>
<keyword evidence="2" id="KW-1185">Reference proteome</keyword>
<sequence>MTLQTPIREVCPRVFHVPSPLTQISLLQEADTSFAAFFMESSATSRLAKFIFRIILSYDFCDTGDGKSIAVQKFFIPQKPNPTVRIA</sequence>
<proteinExistence type="predicted"/>
<accession>A0A8X6T3L6</accession>
<organism evidence="1 2">
    <name type="scientific">Trichonephila clavipes</name>
    <name type="common">Golden silk orbweaver</name>
    <name type="synonym">Nephila clavipes</name>
    <dbReference type="NCBI Taxonomy" id="2585209"/>
    <lineage>
        <taxon>Eukaryota</taxon>
        <taxon>Metazoa</taxon>
        <taxon>Ecdysozoa</taxon>
        <taxon>Arthropoda</taxon>
        <taxon>Chelicerata</taxon>
        <taxon>Arachnida</taxon>
        <taxon>Araneae</taxon>
        <taxon>Araneomorphae</taxon>
        <taxon>Entelegynae</taxon>
        <taxon>Araneoidea</taxon>
        <taxon>Nephilidae</taxon>
        <taxon>Trichonephila</taxon>
    </lineage>
</organism>
<evidence type="ECO:0000313" key="1">
    <source>
        <dbReference type="EMBL" id="GFY20652.1"/>
    </source>
</evidence>
<dbReference type="EMBL" id="BMAU01021356">
    <property type="protein sequence ID" value="GFY20652.1"/>
    <property type="molecule type" value="Genomic_DNA"/>
</dbReference>
<dbReference type="AlphaFoldDB" id="A0A8X6T3L6"/>
<comment type="caution">
    <text evidence="1">The sequence shown here is derived from an EMBL/GenBank/DDBJ whole genome shotgun (WGS) entry which is preliminary data.</text>
</comment>
<name>A0A8X6T3L6_TRICX</name>